<dbReference type="PANTHER" id="PTHR30032">
    <property type="entry name" value="N-ACETYLMURAMOYL-L-ALANINE AMIDASE-RELATED"/>
    <property type="match status" value="1"/>
</dbReference>
<keyword evidence="1" id="KW-0812">Transmembrane</keyword>
<dbReference type="InterPro" id="IPR039564">
    <property type="entry name" value="Peptidase_C39-like"/>
</dbReference>
<dbReference type="AlphaFoldDB" id="A0A369M4Y0"/>
<reference evidence="3 4" key="1">
    <citation type="journal article" date="2018" name="Elife">
        <title>Discovery and characterization of a prevalent human gut bacterial enzyme sufficient for the inactivation of a family of plant toxins.</title>
        <authorList>
            <person name="Koppel N."/>
            <person name="Bisanz J.E."/>
            <person name="Pandelia M.E."/>
            <person name="Turnbaugh P.J."/>
            <person name="Balskus E.P."/>
        </authorList>
    </citation>
    <scope>NUCLEOTIDE SEQUENCE [LARGE SCALE GENOMIC DNA]</scope>
    <source>
        <strain evidence="3 4">3C</strain>
    </source>
</reference>
<sequence>MAVSKGVSLPGFLRVVAGIVALVLTFAAVPVKALGDQKSRTVIFSGSSVSSYAGLTLFETAVSQSSAAFPNGSATAILVGEGGWPDALSATSLAGLLDCPILFSQSSQLPNCTASELNRLGVSNVIVVGGQNVVSDPVLAQLDEIGVSWSRIWGQTAFDTQMAVFNEWFDQWDADLAIVATGTDFADALSASPIAFAKKAPIFLVDSTHNLSDEQKVALSRLAAKGELRDVLLIGGHNVISGLTKGFLDGISTYVGGSLVHLWGNTLFDTSAAVASWSVTSHILSWDNVAFASGGSPYDALSGAVLQAKTGAALLLVGDDRSSTIEVAKANKNCISQIRFFGGTSVISERLRMHIGYQLGLPISYVDLSMMCMMQYPELPTGCEAVALSNALTYYGFSLSKYEIVDRWLPRSGWDWVTAYQGNPYSWGGGAWNSCRAPALCIAANNYLGAHGSSLRAYNITGTSFSNLYDYIAQGYPVIVWNTVDMGLPGLSTETRWHDGTPYRLYGGTHTVVLKGFDKNNGTVLVADSISGYVSRDAGSFGWIYSVLGSQAVVIM</sequence>
<dbReference type="Gene3D" id="3.40.50.12090">
    <property type="match status" value="1"/>
</dbReference>
<feature type="domain" description="Peptidase C39-like" evidence="2">
    <location>
        <begin position="372"/>
        <end position="529"/>
    </location>
</feature>
<keyword evidence="4" id="KW-1185">Reference proteome</keyword>
<comment type="caution">
    <text evidence="3">The sequence shown here is derived from an EMBL/GenBank/DDBJ whole genome shotgun (WGS) entry which is preliminary data.</text>
</comment>
<organism evidence="3 4">
    <name type="scientific">Gordonibacter pamelaeae</name>
    <dbReference type="NCBI Taxonomy" id="471189"/>
    <lineage>
        <taxon>Bacteria</taxon>
        <taxon>Bacillati</taxon>
        <taxon>Actinomycetota</taxon>
        <taxon>Coriobacteriia</taxon>
        <taxon>Eggerthellales</taxon>
        <taxon>Eggerthellaceae</taxon>
        <taxon>Gordonibacter</taxon>
    </lineage>
</organism>
<proteinExistence type="predicted"/>
<evidence type="ECO:0000259" key="2">
    <source>
        <dbReference type="Pfam" id="PF13529"/>
    </source>
</evidence>
<evidence type="ECO:0000256" key="1">
    <source>
        <dbReference type="SAM" id="Phobius"/>
    </source>
</evidence>
<dbReference type="GO" id="GO:0030288">
    <property type="term" value="C:outer membrane-bounded periplasmic space"/>
    <property type="evidence" value="ECO:0007669"/>
    <property type="project" value="TreeGrafter"/>
</dbReference>
<dbReference type="RefSeq" id="WP_114568583.1">
    <property type="nucleotide sequence ID" value="NZ_CABMMS010000003.1"/>
</dbReference>
<dbReference type="GeneID" id="78359096"/>
<accession>A0A369M4Y0</accession>
<dbReference type="InterPro" id="IPR007253">
    <property type="entry name" value="Cell_wall-bd_2"/>
</dbReference>
<evidence type="ECO:0000313" key="3">
    <source>
        <dbReference type="EMBL" id="RDB65525.1"/>
    </source>
</evidence>
<dbReference type="EMBL" id="PPTS01000003">
    <property type="protein sequence ID" value="RDB65525.1"/>
    <property type="molecule type" value="Genomic_DNA"/>
</dbReference>
<keyword evidence="1" id="KW-0472">Membrane</keyword>
<dbReference type="InterPro" id="IPR051922">
    <property type="entry name" value="Bact_Sporulation_Assoc"/>
</dbReference>
<dbReference type="Proteomes" id="UP000254000">
    <property type="component" value="Unassembled WGS sequence"/>
</dbReference>
<feature type="transmembrane region" description="Helical" evidence="1">
    <location>
        <begin position="12"/>
        <end position="31"/>
    </location>
</feature>
<dbReference type="OrthoDB" id="1164310at2"/>
<dbReference type="PANTHER" id="PTHR30032:SF4">
    <property type="entry name" value="AMIDASE ENHANCER"/>
    <property type="match status" value="1"/>
</dbReference>
<evidence type="ECO:0000313" key="4">
    <source>
        <dbReference type="Proteomes" id="UP000254000"/>
    </source>
</evidence>
<dbReference type="Pfam" id="PF04122">
    <property type="entry name" value="CW_binding_2"/>
    <property type="match status" value="3"/>
</dbReference>
<dbReference type="Gene3D" id="3.90.70.10">
    <property type="entry name" value="Cysteine proteinases"/>
    <property type="match status" value="1"/>
</dbReference>
<keyword evidence="1" id="KW-1133">Transmembrane helix</keyword>
<name>A0A369M4Y0_9ACTN</name>
<protein>
    <recommendedName>
        <fullName evidence="2">Peptidase C39-like domain-containing protein</fullName>
    </recommendedName>
</protein>
<dbReference type="Pfam" id="PF13529">
    <property type="entry name" value="Peptidase_C39_2"/>
    <property type="match status" value="1"/>
</dbReference>
<gene>
    <name evidence="3" type="ORF">C1877_05145</name>
</gene>